<dbReference type="InterPro" id="IPR008271">
    <property type="entry name" value="Ser/Thr_kinase_AS"/>
</dbReference>
<evidence type="ECO:0000256" key="5">
    <source>
        <dbReference type="ARBA" id="ARBA00022475"/>
    </source>
</evidence>
<dbReference type="InterPro" id="IPR011009">
    <property type="entry name" value="Kinase-like_dom_sf"/>
</dbReference>
<evidence type="ECO:0000256" key="11">
    <source>
        <dbReference type="ARBA" id="ARBA00022729"/>
    </source>
</evidence>
<evidence type="ECO:0000256" key="8">
    <source>
        <dbReference type="ARBA" id="ARBA00022614"/>
    </source>
</evidence>
<dbReference type="Gene3D" id="1.10.510.10">
    <property type="entry name" value="Transferase(Phosphotransferase) domain 1"/>
    <property type="match status" value="1"/>
</dbReference>
<dbReference type="GO" id="GO:0005524">
    <property type="term" value="F:ATP binding"/>
    <property type="evidence" value="ECO:0007669"/>
    <property type="project" value="UniProtKB-UniRule"/>
</dbReference>
<evidence type="ECO:0000313" key="28">
    <source>
        <dbReference type="Proteomes" id="UP001515500"/>
    </source>
</evidence>
<keyword evidence="9" id="KW-0808">Transferase</keyword>
<dbReference type="Pfam" id="PF23598">
    <property type="entry name" value="LRR_14"/>
    <property type="match status" value="1"/>
</dbReference>
<dbReference type="InterPro" id="IPR000719">
    <property type="entry name" value="Prot_kinase_dom"/>
</dbReference>
<dbReference type="FunFam" id="3.80.10.10:FF:000275">
    <property type="entry name" value="Leucine-rich repeat receptor-like protein kinase"/>
    <property type="match status" value="1"/>
</dbReference>
<keyword evidence="11" id="KW-0732">Signal</keyword>
<feature type="binding site" evidence="25">
    <location>
        <position position="766"/>
    </location>
    <ligand>
        <name>ATP</name>
        <dbReference type="ChEBI" id="CHEBI:30616"/>
    </ligand>
</feature>
<dbReference type="InterPro" id="IPR001611">
    <property type="entry name" value="Leu-rich_rpt"/>
</dbReference>
<evidence type="ECO:0000256" key="13">
    <source>
        <dbReference type="ARBA" id="ARBA00022741"/>
    </source>
</evidence>
<evidence type="ECO:0000256" key="2">
    <source>
        <dbReference type="ARBA" id="ARBA00004389"/>
    </source>
</evidence>
<keyword evidence="19" id="KW-0325">Glycoprotein</keyword>
<dbReference type="PANTHER" id="PTHR48056:SF89">
    <property type="entry name" value="OS06G0585982 PROTEIN"/>
    <property type="match status" value="1"/>
</dbReference>
<dbReference type="Pfam" id="PF08263">
    <property type="entry name" value="LRRNT_2"/>
    <property type="match status" value="1"/>
</dbReference>
<dbReference type="FunFam" id="3.80.10.10:FF:000288">
    <property type="entry name" value="LRR receptor-like serine/threonine-protein kinase EFR"/>
    <property type="match status" value="1"/>
</dbReference>
<dbReference type="FunFam" id="1.10.510.10:FF:000358">
    <property type="entry name" value="Putative leucine-rich repeat receptor-like serine/threonine-protein kinase"/>
    <property type="match status" value="1"/>
</dbReference>
<evidence type="ECO:0000256" key="15">
    <source>
        <dbReference type="ARBA" id="ARBA00022840"/>
    </source>
</evidence>
<keyword evidence="28" id="KW-1185">Reference proteome</keyword>
<dbReference type="SUPFAM" id="SSF52058">
    <property type="entry name" value="L domain-like"/>
    <property type="match status" value="1"/>
</dbReference>
<dbReference type="InterPro" id="IPR017441">
    <property type="entry name" value="Protein_kinase_ATP_BS"/>
</dbReference>
<evidence type="ECO:0000256" key="4">
    <source>
        <dbReference type="ARBA" id="ARBA00012513"/>
    </source>
</evidence>
<evidence type="ECO:0000256" key="12">
    <source>
        <dbReference type="ARBA" id="ARBA00022737"/>
    </source>
</evidence>
<evidence type="ECO:0000256" key="24">
    <source>
        <dbReference type="ARBA" id="ARBA00072040"/>
    </source>
</evidence>
<evidence type="ECO:0000256" key="14">
    <source>
        <dbReference type="ARBA" id="ARBA00022777"/>
    </source>
</evidence>
<keyword evidence="15 25" id="KW-0067">ATP-binding</keyword>
<evidence type="ECO:0000256" key="10">
    <source>
        <dbReference type="ARBA" id="ARBA00022692"/>
    </source>
</evidence>
<dbReference type="SUPFAM" id="SSF52047">
    <property type="entry name" value="RNI-like"/>
    <property type="match status" value="1"/>
</dbReference>
<dbReference type="SUPFAM" id="SSF56112">
    <property type="entry name" value="Protein kinase-like (PK-like)"/>
    <property type="match status" value="1"/>
</dbReference>
<dbReference type="Gene3D" id="3.80.10.10">
    <property type="entry name" value="Ribonuclease Inhibitor"/>
    <property type="match status" value="3"/>
</dbReference>
<dbReference type="GO" id="GO:0005886">
    <property type="term" value="C:plasma membrane"/>
    <property type="evidence" value="ECO:0007669"/>
    <property type="project" value="UniProtKB-SubCell"/>
</dbReference>
<dbReference type="AlphaFoldDB" id="A0AB40CUJ8"/>
<feature type="domain" description="Protein kinase" evidence="27">
    <location>
        <begin position="737"/>
        <end position="1040"/>
    </location>
</feature>
<proteinExistence type="inferred from homology"/>
<keyword evidence="16 26" id="KW-1133">Transmembrane helix</keyword>
<keyword evidence="8" id="KW-0433">Leucine-rich repeat</keyword>
<keyword evidence="10 26" id="KW-0812">Transmembrane</keyword>
<dbReference type="Pfam" id="PF00069">
    <property type="entry name" value="Pkinase"/>
    <property type="match status" value="1"/>
</dbReference>
<evidence type="ECO:0000256" key="9">
    <source>
        <dbReference type="ARBA" id="ARBA00022679"/>
    </source>
</evidence>
<dbReference type="InterPro" id="IPR055414">
    <property type="entry name" value="LRR_R13L4/SHOC2-like"/>
</dbReference>
<dbReference type="PROSITE" id="PS50011">
    <property type="entry name" value="PROTEIN_KINASE_DOM"/>
    <property type="match status" value="1"/>
</dbReference>
<dbReference type="Gene3D" id="3.30.200.20">
    <property type="entry name" value="Phosphorylase Kinase, domain 1"/>
    <property type="match status" value="1"/>
</dbReference>
<evidence type="ECO:0000256" key="25">
    <source>
        <dbReference type="PROSITE-ProRule" id="PRU10141"/>
    </source>
</evidence>
<evidence type="ECO:0000256" key="20">
    <source>
        <dbReference type="ARBA" id="ARBA00047899"/>
    </source>
</evidence>
<dbReference type="GO" id="GO:0005789">
    <property type="term" value="C:endoplasmic reticulum membrane"/>
    <property type="evidence" value="ECO:0007669"/>
    <property type="project" value="UniProtKB-SubCell"/>
</dbReference>
<dbReference type="InterPro" id="IPR032675">
    <property type="entry name" value="LRR_dom_sf"/>
</dbReference>
<gene>
    <name evidence="29" type="primary">LOC120280152</name>
</gene>
<dbReference type="SMART" id="SM00220">
    <property type="entry name" value="S_TKc"/>
    <property type="match status" value="1"/>
</dbReference>
<comment type="subcellular location">
    <subcellularLocation>
        <location evidence="1">Cell membrane</location>
        <topology evidence="1">Single-pass type I membrane protein</topology>
    </subcellularLocation>
    <subcellularLocation>
        <location evidence="2">Endoplasmic reticulum membrane</location>
        <topology evidence="2">Single-pass membrane protein</topology>
    </subcellularLocation>
</comment>
<dbReference type="RefSeq" id="XP_039142828.1">
    <property type="nucleotide sequence ID" value="XM_039286894.1"/>
</dbReference>
<keyword evidence="13 25" id="KW-0547">Nucleotide-binding</keyword>
<dbReference type="GO" id="GO:0004674">
    <property type="term" value="F:protein serine/threonine kinase activity"/>
    <property type="evidence" value="ECO:0007669"/>
    <property type="project" value="UniProtKB-KW"/>
</dbReference>
<protein>
    <recommendedName>
        <fullName evidence="24">Receptor kinase-like protein Xa21</fullName>
        <ecNumber evidence="4">2.7.11.1</ecNumber>
    </recommendedName>
</protein>
<dbReference type="GeneID" id="120280152"/>
<dbReference type="SMART" id="SM00369">
    <property type="entry name" value="LRR_TYP"/>
    <property type="match status" value="8"/>
</dbReference>
<evidence type="ECO:0000256" key="1">
    <source>
        <dbReference type="ARBA" id="ARBA00004251"/>
    </source>
</evidence>
<comment type="function">
    <text evidence="22">Receptor kinase that detects X.oryzae pv. oryzae protein Ax21 to promote innate immunity. Following X.oryzae pv. oryzae protein Ax21 detection, undergoes cleavage, releasing the processed protein kinase Xa21 chain.</text>
</comment>
<dbReference type="InterPro" id="IPR003591">
    <property type="entry name" value="Leu-rich_rpt_typical-subtyp"/>
</dbReference>
<feature type="transmembrane region" description="Helical" evidence="26">
    <location>
        <begin position="681"/>
        <end position="705"/>
    </location>
</feature>
<comment type="catalytic activity">
    <reaction evidence="20">
        <text>L-threonyl-[protein] + ATP = O-phospho-L-threonyl-[protein] + ADP + H(+)</text>
        <dbReference type="Rhea" id="RHEA:46608"/>
        <dbReference type="Rhea" id="RHEA-COMP:11060"/>
        <dbReference type="Rhea" id="RHEA-COMP:11605"/>
        <dbReference type="ChEBI" id="CHEBI:15378"/>
        <dbReference type="ChEBI" id="CHEBI:30013"/>
        <dbReference type="ChEBI" id="CHEBI:30616"/>
        <dbReference type="ChEBI" id="CHEBI:61977"/>
        <dbReference type="ChEBI" id="CHEBI:456216"/>
        <dbReference type="EC" id="2.7.11.1"/>
    </reaction>
</comment>
<keyword evidence="18" id="KW-0675">Receptor</keyword>
<dbReference type="GO" id="GO:0033612">
    <property type="term" value="F:receptor serine/threonine kinase binding"/>
    <property type="evidence" value="ECO:0007669"/>
    <property type="project" value="TreeGrafter"/>
</dbReference>
<dbReference type="PROSITE" id="PS00107">
    <property type="entry name" value="PROTEIN_KINASE_ATP"/>
    <property type="match status" value="1"/>
</dbReference>
<dbReference type="FunFam" id="3.30.200.20:FF:000432">
    <property type="entry name" value="LRR receptor-like serine/threonine-protein kinase EFR"/>
    <property type="match status" value="1"/>
</dbReference>
<evidence type="ECO:0000256" key="22">
    <source>
        <dbReference type="ARBA" id="ARBA00054320"/>
    </source>
</evidence>
<dbReference type="PANTHER" id="PTHR48056">
    <property type="entry name" value="LRR RECEPTOR-LIKE SERINE/THREONINE-PROTEIN KINASE-RELATED"/>
    <property type="match status" value="1"/>
</dbReference>
<dbReference type="PRINTS" id="PR00019">
    <property type="entry name" value="LEURICHRPT"/>
</dbReference>
<keyword evidence="12" id="KW-0677">Repeat</keyword>
<evidence type="ECO:0000256" key="18">
    <source>
        <dbReference type="ARBA" id="ARBA00023170"/>
    </source>
</evidence>
<dbReference type="InterPro" id="IPR050647">
    <property type="entry name" value="Plant_LRR-RLKs"/>
</dbReference>
<comment type="catalytic activity">
    <reaction evidence="21">
        <text>L-seryl-[protein] + ATP = O-phospho-L-seryl-[protein] + ADP + H(+)</text>
        <dbReference type="Rhea" id="RHEA:17989"/>
        <dbReference type="Rhea" id="RHEA-COMP:9863"/>
        <dbReference type="Rhea" id="RHEA-COMP:11604"/>
        <dbReference type="ChEBI" id="CHEBI:15378"/>
        <dbReference type="ChEBI" id="CHEBI:29999"/>
        <dbReference type="ChEBI" id="CHEBI:30616"/>
        <dbReference type="ChEBI" id="CHEBI:83421"/>
        <dbReference type="ChEBI" id="CHEBI:456216"/>
        <dbReference type="EC" id="2.7.11.1"/>
    </reaction>
</comment>
<keyword evidence="17 26" id="KW-0472">Membrane</keyword>
<name>A0AB40CUJ8_DIOCR</name>
<keyword evidence="5" id="KW-1003">Cell membrane</keyword>
<evidence type="ECO:0000256" key="23">
    <source>
        <dbReference type="ARBA" id="ARBA00056628"/>
    </source>
</evidence>
<organism evidence="28 29">
    <name type="scientific">Dioscorea cayennensis subsp. rotundata</name>
    <name type="common">White Guinea yam</name>
    <name type="synonym">Dioscorea rotundata</name>
    <dbReference type="NCBI Taxonomy" id="55577"/>
    <lineage>
        <taxon>Eukaryota</taxon>
        <taxon>Viridiplantae</taxon>
        <taxon>Streptophyta</taxon>
        <taxon>Embryophyta</taxon>
        <taxon>Tracheophyta</taxon>
        <taxon>Spermatophyta</taxon>
        <taxon>Magnoliopsida</taxon>
        <taxon>Liliopsida</taxon>
        <taxon>Dioscoreales</taxon>
        <taxon>Dioscoreaceae</taxon>
        <taxon>Dioscorea</taxon>
    </lineage>
</organism>
<dbReference type="EC" id="2.7.11.1" evidence="4"/>
<evidence type="ECO:0000256" key="21">
    <source>
        <dbReference type="ARBA" id="ARBA00048679"/>
    </source>
</evidence>
<evidence type="ECO:0000256" key="17">
    <source>
        <dbReference type="ARBA" id="ARBA00023136"/>
    </source>
</evidence>
<dbReference type="Proteomes" id="UP001515500">
    <property type="component" value="Chromosome 17"/>
</dbReference>
<evidence type="ECO:0000256" key="16">
    <source>
        <dbReference type="ARBA" id="ARBA00022989"/>
    </source>
</evidence>
<evidence type="ECO:0000256" key="6">
    <source>
        <dbReference type="ARBA" id="ARBA00022527"/>
    </source>
</evidence>
<dbReference type="PROSITE" id="PS00108">
    <property type="entry name" value="PROTEIN_KINASE_ST"/>
    <property type="match status" value="1"/>
</dbReference>
<evidence type="ECO:0000259" key="27">
    <source>
        <dbReference type="PROSITE" id="PS50011"/>
    </source>
</evidence>
<evidence type="ECO:0000256" key="7">
    <source>
        <dbReference type="ARBA" id="ARBA00022553"/>
    </source>
</evidence>
<keyword evidence="14" id="KW-0418">Kinase</keyword>
<evidence type="ECO:0000256" key="3">
    <source>
        <dbReference type="ARBA" id="ARBA00008684"/>
    </source>
</evidence>
<dbReference type="CDD" id="cd14066">
    <property type="entry name" value="STKc_IRAK"/>
    <property type="match status" value="1"/>
</dbReference>
<evidence type="ECO:0000256" key="19">
    <source>
        <dbReference type="ARBA" id="ARBA00023180"/>
    </source>
</evidence>
<dbReference type="Pfam" id="PF00560">
    <property type="entry name" value="LRR_1"/>
    <property type="match status" value="7"/>
</dbReference>
<reference evidence="29" key="1">
    <citation type="submission" date="2025-08" db="UniProtKB">
        <authorList>
            <consortium name="RefSeq"/>
        </authorList>
    </citation>
    <scope>IDENTIFICATION</scope>
</reference>
<dbReference type="FunFam" id="3.80.10.10:FF:001158">
    <property type="entry name" value="Leucine-rich repeat protein kinase family protein"/>
    <property type="match status" value="1"/>
</dbReference>
<dbReference type="InterPro" id="IPR013210">
    <property type="entry name" value="LRR_N_plant-typ"/>
</dbReference>
<comment type="similarity">
    <text evidence="3">Belongs to the protein kinase superfamily. Ser/Thr protein kinase family.</text>
</comment>
<evidence type="ECO:0000256" key="26">
    <source>
        <dbReference type="SAM" id="Phobius"/>
    </source>
</evidence>
<evidence type="ECO:0000313" key="29">
    <source>
        <dbReference type="RefSeq" id="XP_039142828.1"/>
    </source>
</evidence>
<comment type="function">
    <text evidence="23">The processed protein kinase Xa21 chain released by protein cleavage after X.oryzae pv. oryzae protein Ax21 detection translocates into the nucleus where it can bind and regulate WRKY62, a transcription factor. Confers resistance to the bacterial pathogen X.oryzae pv. oryzae (Xoo).</text>
</comment>
<keyword evidence="7" id="KW-0597">Phosphoprotein</keyword>
<sequence length="1058" mass="116826">MEFLLAIFIYQKISLPWLPLVILFCSMVTIDSQSPTSRNLRDQHALLSFKSWISNDPSRALASWNDSVEFCQWYGVTCGRWHIDRVTALNLDSLNLVGIISPFLGNLTFLRRLNLSNNKLEGQMPHELGRLYRIQHLDLSLNSLEGKIPTTLSHCSKLQTLSLRNNKLEGGIPRNLSSCPDLQAIELRSNMLVGHIPSELGLLRKLNILSVMRNNFTGGIPFSLGNISSLTFLSLSSNSLSGGIPSSLGQLSSLSTFTIAHNQLSGMIPFSIYNLSGMYYFGIADNQFVGTLPPDMGGKLPKLQYLYMYGNQFGGTIPASLSNATELNTVDLSDNNLHGPIHENLGFLPSLTWFSLFTNQLEANGWYFLTALTNCSRLRVLQLHDNKLGGRLPNTLANLSAHMEWLTLAWNGISGTLPAQIGNLVNLTAIYIGNNLLTGAIPNSVGKLQRLGVLSLSTNQFSGEIPSSIGNLTLLSRIYLAGTDLSGDIPSNLGNCRSLELLDLSNNKLSGYIPKELVSISSLSRYLYLSHNSLTGHIPLEVGRLKNLKELDLSDNDLSGEIPSSLGDCQVLEILRVSANSLQGAIPDSLGNLKGLQELDVSQNNLSSNIPDFFGTFHFLRSLNLSFNQFVGKLPDKGVFLNVSAVSIVGNYKLCGGSLGYDLPPCAISSSQGKHKSHSTVIIVSSIGAVLCFILFIAVITWYLWKKRSTKQSPSAASVDRYKMVSYAQLFKATGGFSEANLLGVGSFGSVYKGVLDESDKTIAVKVLNLQRRGALKSFMAECEVLKNIRHRNLMKILNTCSSLDFSGNEFRSLIFEYMPNGSLEKWLHPLDDENPRLMNLDLGQRLNIAIDVASALDYLHHQYHSTVVHCDLKPNNILLDNDMKALVSDFGLARFLSKRTTQASKNSNSSIEIKGTIGYVAPEYGMGARASTWGDVYSYGILLLEMLTGKRPTDEFPENLSLREFVKLAFPNQILNIIAPCLLSFVDDGMGQEDAREKIYECLVSLVGIGLSCSQESPRDRMEMRNVCRELLDIKDLFIRLRIPSCRDRKDKRNSEI</sequence>
<accession>A0AB40CUJ8</accession>
<keyword evidence="6" id="KW-0723">Serine/threonine-protein kinase</keyword>